<dbReference type="Pfam" id="PF00296">
    <property type="entry name" value="Bac_luciferase"/>
    <property type="match status" value="1"/>
</dbReference>
<accession>A0ABV6A850</accession>
<name>A0ABV6A850_9PSEU</name>
<comment type="caution">
    <text evidence="2">The sequence shown here is derived from an EMBL/GenBank/DDBJ whole genome shotgun (WGS) entry which is preliminary data.</text>
</comment>
<organism evidence="2 3">
    <name type="scientific">Allokutzneria oryzae</name>
    <dbReference type="NCBI Taxonomy" id="1378989"/>
    <lineage>
        <taxon>Bacteria</taxon>
        <taxon>Bacillati</taxon>
        <taxon>Actinomycetota</taxon>
        <taxon>Actinomycetes</taxon>
        <taxon>Pseudonocardiales</taxon>
        <taxon>Pseudonocardiaceae</taxon>
        <taxon>Allokutzneria</taxon>
    </lineage>
</organism>
<dbReference type="InterPro" id="IPR036661">
    <property type="entry name" value="Luciferase-like_sf"/>
</dbReference>
<dbReference type="PANTHER" id="PTHR30011">
    <property type="entry name" value="ALKANESULFONATE MONOOXYGENASE-RELATED"/>
    <property type="match status" value="1"/>
</dbReference>
<dbReference type="EMBL" id="JBHLZU010000033">
    <property type="protein sequence ID" value="MFB9909367.1"/>
    <property type="molecule type" value="Genomic_DNA"/>
</dbReference>
<keyword evidence="3" id="KW-1185">Reference proteome</keyword>
<dbReference type="InterPro" id="IPR051260">
    <property type="entry name" value="Diverse_substr_monoxygenases"/>
</dbReference>
<reference evidence="2 3" key="1">
    <citation type="submission" date="2024-09" db="EMBL/GenBank/DDBJ databases">
        <authorList>
            <person name="Sun Q."/>
            <person name="Mori K."/>
        </authorList>
    </citation>
    <scope>NUCLEOTIDE SEQUENCE [LARGE SCALE GENOMIC DNA]</scope>
    <source>
        <strain evidence="2 3">TBRC 7907</strain>
    </source>
</reference>
<feature type="domain" description="Luciferase-like" evidence="1">
    <location>
        <begin position="10"/>
        <end position="218"/>
    </location>
</feature>
<dbReference type="InterPro" id="IPR011251">
    <property type="entry name" value="Luciferase-like_dom"/>
</dbReference>
<sequence>MHIGLGLPIADPRALLTWARLADAGPFRTLGLLDRVVYGNPEPLVTLAALAGATTRIRLQTEVLITPVRETSLLAKQCATLDRMSDGRFTLGVGLGGREDDYRVTDTSFVHKGRQLDAQMALLKQIWSGKEIGPKPSRPIEVLFGAFAPAAIERIARWGDGLLCAASLDYAGDLVAMLHSSWERAERPGRPRLVGQVNVALGPDSVVEQAKREITGYYSFSPRASSIAERLITTPHGIRDAVSGFADLGADEVILYCWSPAAGQVEDLARLAVDLN</sequence>
<dbReference type="PANTHER" id="PTHR30011:SF32">
    <property type="entry name" value="CONSERVED PROTEIN"/>
    <property type="match status" value="1"/>
</dbReference>
<evidence type="ECO:0000313" key="3">
    <source>
        <dbReference type="Proteomes" id="UP001589693"/>
    </source>
</evidence>
<evidence type="ECO:0000313" key="2">
    <source>
        <dbReference type="EMBL" id="MFB9909367.1"/>
    </source>
</evidence>
<dbReference type="SUPFAM" id="SSF51679">
    <property type="entry name" value="Bacterial luciferase-like"/>
    <property type="match status" value="1"/>
</dbReference>
<protein>
    <submittedName>
        <fullName evidence="2">LLM class flavin-dependent oxidoreductase</fullName>
    </submittedName>
</protein>
<dbReference type="RefSeq" id="WP_377862262.1">
    <property type="nucleotide sequence ID" value="NZ_JBHLZU010000033.1"/>
</dbReference>
<dbReference type="Proteomes" id="UP001589693">
    <property type="component" value="Unassembled WGS sequence"/>
</dbReference>
<proteinExistence type="predicted"/>
<gene>
    <name evidence="2" type="ORF">ACFFQA_35995</name>
</gene>
<evidence type="ECO:0000259" key="1">
    <source>
        <dbReference type="Pfam" id="PF00296"/>
    </source>
</evidence>
<dbReference type="Gene3D" id="3.20.20.30">
    <property type="entry name" value="Luciferase-like domain"/>
    <property type="match status" value="1"/>
</dbReference>